<sequence length="172" mass="19149">MLSACGEQYTASELYLAATPECKSWVEGSRFELPRGISVQATPPLALKDGGVEIVLIYTLPRGTRADFTALGFQLTQPHGAPIVNGKIVTIYQRGSESRPEIVDVVDQLPIRLAAVGNSADTQTRIRLQFPGQLPPRFDLQPPDLVIAEKRYPVRTYTYRYFGERNSYGMCR</sequence>
<name>W0VAK6_9BURK</name>
<evidence type="ECO:0000313" key="2">
    <source>
        <dbReference type="Proteomes" id="UP000027604"/>
    </source>
</evidence>
<dbReference type="PATRIC" id="fig|1349767.4.peg.1852"/>
<keyword evidence="2" id="KW-1185">Reference proteome</keyword>
<reference evidence="1 2" key="1">
    <citation type="journal article" date="2015" name="Genome Announc.">
        <title>Genome Sequence of Mushroom Soft-Rot Pathogen Janthinobacterium agaricidamnosum.</title>
        <authorList>
            <person name="Graupner K."/>
            <person name="Lackner G."/>
            <person name="Hertweck C."/>
        </authorList>
    </citation>
    <scope>NUCLEOTIDE SEQUENCE [LARGE SCALE GENOMIC DNA]</scope>
    <source>
        <strain evidence="2">NBRC 102515 / DSM 9628</strain>
    </source>
</reference>
<evidence type="ECO:0000313" key="1">
    <source>
        <dbReference type="EMBL" id="CDG85849.1"/>
    </source>
</evidence>
<proteinExistence type="predicted"/>
<organism evidence="1 2">
    <name type="scientific">Janthinobacterium agaricidamnosum NBRC 102515 = DSM 9628</name>
    <dbReference type="NCBI Taxonomy" id="1349767"/>
    <lineage>
        <taxon>Bacteria</taxon>
        <taxon>Pseudomonadati</taxon>
        <taxon>Pseudomonadota</taxon>
        <taxon>Betaproteobacteria</taxon>
        <taxon>Burkholderiales</taxon>
        <taxon>Oxalobacteraceae</taxon>
        <taxon>Janthinobacterium</taxon>
    </lineage>
</organism>
<dbReference type="HOGENOM" id="CLU_1553207_0_0_4"/>
<accession>W0VAK6</accession>
<dbReference type="EMBL" id="HG322949">
    <property type="protein sequence ID" value="CDG85849.1"/>
    <property type="molecule type" value="Genomic_DNA"/>
</dbReference>
<gene>
    <name evidence="1" type="ORF">GJA_5253</name>
</gene>
<dbReference type="RefSeq" id="WP_242404692.1">
    <property type="nucleotide sequence ID" value="NZ_BCTH01000020.1"/>
</dbReference>
<dbReference type="KEGG" id="jag:GJA_5253"/>
<dbReference type="AlphaFoldDB" id="W0VAK6"/>
<protein>
    <submittedName>
        <fullName evidence="1">Uncharacterized protein</fullName>
    </submittedName>
</protein>
<dbReference type="Proteomes" id="UP000027604">
    <property type="component" value="Chromosome I"/>
</dbReference>